<proteinExistence type="predicted"/>
<dbReference type="RefSeq" id="WP_281428127.1">
    <property type="nucleotide sequence ID" value="NZ_CP061913.1"/>
</dbReference>
<accession>A0ABV5MAA9</accession>
<feature type="transmembrane region" description="Helical" evidence="1">
    <location>
        <begin position="13"/>
        <end position="36"/>
    </location>
</feature>
<evidence type="ECO:0000256" key="1">
    <source>
        <dbReference type="SAM" id="Phobius"/>
    </source>
</evidence>
<keyword evidence="3" id="KW-1185">Reference proteome</keyword>
<dbReference type="Proteomes" id="UP001589608">
    <property type="component" value="Unassembled WGS sequence"/>
</dbReference>
<sequence>MSGGGAVRGNDDLAGILAVGLAVAVVLSAVPNAIWWRSRAAT</sequence>
<keyword evidence="1" id="KW-0812">Transmembrane</keyword>
<protein>
    <submittedName>
        <fullName evidence="2">Uncharacterized protein</fullName>
    </submittedName>
</protein>
<comment type="caution">
    <text evidence="2">The sequence shown here is derived from an EMBL/GenBank/DDBJ whole genome shotgun (WGS) entry which is preliminary data.</text>
</comment>
<name>A0ABV5MAA9_9ACTN</name>
<reference evidence="2 3" key="1">
    <citation type="submission" date="2024-09" db="EMBL/GenBank/DDBJ databases">
        <authorList>
            <person name="Sun Q."/>
            <person name="Mori K."/>
        </authorList>
    </citation>
    <scope>NUCLEOTIDE SEQUENCE [LARGE SCALE GENOMIC DNA]</scope>
    <source>
        <strain evidence="2 3">JCM 3307</strain>
    </source>
</reference>
<dbReference type="EMBL" id="JBHMCA010000043">
    <property type="protein sequence ID" value="MFB9445794.1"/>
    <property type="molecule type" value="Genomic_DNA"/>
</dbReference>
<evidence type="ECO:0000313" key="3">
    <source>
        <dbReference type="Proteomes" id="UP001589608"/>
    </source>
</evidence>
<organism evidence="2 3">
    <name type="scientific">Dactylosporangium vinaceum</name>
    <dbReference type="NCBI Taxonomy" id="53362"/>
    <lineage>
        <taxon>Bacteria</taxon>
        <taxon>Bacillati</taxon>
        <taxon>Actinomycetota</taxon>
        <taxon>Actinomycetes</taxon>
        <taxon>Micromonosporales</taxon>
        <taxon>Micromonosporaceae</taxon>
        <taxon>Dactylosporangium</taxon>
    </lineage>
</organism>
<keyword evidence="1" id="KW-0472">Membrane</keyword>
<evidence type="ECO:0000313" key="2">
    <source>
        <dbReference type="EMBL" id="MFB9445794.1"/>
    </source>
</evidence>
<keyword evidence="1" id="KW-1133">Transmembrane helix</keyword>
<gene>
    <name evidence="2" type="ORF">ACFFTR_22160</name>
</gene>